<evidence type="ECO:0000313" key="6">
    <source>
        <dbReference type="EMBL" id="VAY88957.1"/>
    </source>
</evidence>
<proteinExistence type="predicted"/>
<evidence type="ECO:0000256" key="4">
    <source>
        <dbReference type="ARBA" id="ARBA00023139"/>
    </source>
</evidence>
<dbReference type="PROSITE" id="PS51257">
    <property type="entry name" value="PROKAR_LIPOPROTEIN"/>
    <property type="match status" value="1"/>
</dbReference>
<dbReference type="EMBL" id="UOYP01000396">
    <property type="protein sequence ID" value="VAY88957.1"/>
    <property type="molecule type" value="Genomic_DNA"/>
</dbReference>
<dbReference type="GO" id="GO:0009279">
    <property type="term" value="C:cell outer membrane"/>
    <property type="evidence" value="ECO:0007669"/>
    <property type="project" value="UniProtKB-SubCell"/>
</dbReference>
<evidence type="ECO:0000256" key="1">
    <source>
        <dbReference type="ARBA" id="ARBA00004459"/>
    </source>
</evidence>
<sequence length="209" mass="21013">MTHKKYLTLALCSLTLALSSGCSSPGLGGSDYTSTEVRGEQSVRLGTVESVHKVRIQSNDPGILGALGGGVAGAALGSTVGAGNGNAAATILGALAAGAAGNAAQNALSTENGVEITIRLDSGYVIAVTQGADEVFHVGDRVQVLGGGGATRVTKLDPNANLGPAGKNLSTPSGMTPSNGQQIHYYCPDSNAYYPAVPNCKSPWMKVVR</sequence>
<evidence type="ECO:0000256" key="2">
    <source>
        <dbReference type="ARBA" id="ARBA00022729"/>
    </source>
</evidence>
<dbReference type="InterPro" id="IPR051407">
    <property type="entry name" value="Bact_OM_lipoprot/Surf_antigen"/>
</dbReference>
<gene>
    <name evidence="6" type="primary">slyB</name>
    <name evidence="6" type="ORF">CARN8_4550001</name>
</gene>
<keyword evidence="2" id="KW-0732">Signal</keyword>
<dbReference type="PANTHER" id="PTHR35603:SF1">
    <property type="entry name" value="OUTER MEMBRANE LIPOPROTEIN SLYB"/>
    <property type="match status" value="1"/>
</dbReference>
<organism evidence="6">
    <name type="scientific">mine drainage metagenome</name>
    <dbReference type="NCBI Taxonomy" id="410659"/>
    <lineage>
        <taxon>unclassified sequences</taxon>
        <taxon>metagenomes</taxon>
        <taxon>ecological metagenomes</taxon>
    </lineage>
</organism>
<evidence type="ECO:0000256" key="3">
    <source>
        <dbReference type="ARBA" id="ARBA00023136"/>
    </source>
</evidence>
<dbReference type="PANTHER" id="PTHR35603">
    <property type="match status" value="1"/>
</dbReference>
<dbReference type="AlphaFoldDB" id="A0A3P3ZPW9"/>
<reference evidence="6" key="1">
    <citation type="submission" date="2018-10" db="EMBL/GenBank/DDBJ databases">
        <authorList>
            <person name="Plewniak F."/>
        </authorList>
    </citation>
    <scope>NUCLEOTIDE SEQUENCE</scope>
</reference>
<name>A0A3P3ZPW9_9ZZZZ</name>
<comment type="subcellular location">
    <subcellularLocation>
        <location evidence="1">Cell outer membrane</location>
        <topology evidence="1">Lipid-anchor</topology>
    </subcellularLocation>
</comment>
<protein>
    <submittedName>
        <fullName evidence="6">Outer membrane lipoprotein SlyB</fullName>
    </submittedName>
</protein>
<keyword evidence="3" id="KW-0472">Membrane</keyword>
<keyword evidence="5 6" id="KW-0449">Lipoprotein</keyword>
<accession>A0A3P3ZPW9</accession>
<keyword evidence="4" id="KW-0564">Palmitate</keyword>
<evidence type="ECO:0000256" key="5">
    <source>
        <dbReference type="ARBA" id="ARBA00023288"/>
    </source>
</evidence>